<evidence type="ECO:0000256" key="7">
    <source>
        <dbReference type="ARBA" id="ARBA00023242"/>
    </source>
</evidence>
<dbReference type="InterPro" id="IPR024119">
    <property type="entry name" value="TF_DEAF-1"/>
</dbReference>
<dbReference type="Gene3D" id="6.10.140.2220">
    <property type="match status" value="1"/>
</dbReference>
<reference evidence="10 11" key="1">
    <citation type="journal article" date="2011" name="Science">
        <title>The ecoresponsive genome of Daphnia pulex.</title>
        <authorList>
            <person name="Colbourne J.K."/>
            <person name="Pfrender M.E."/>
            <person name="Gilbert D."/>
            <person name="Thomas W.K."/>
            <person name="Tucker A."/>
            <person name="Oakley T.H."/>
            <person name="Tokishita S."/>
            <person name="Aerts A."/>
            <person name="Arnold G.J."/>
            <person name="Basu M.K."/>
            <person name="Bauer D.J."/>
            <person name="Caceres C.E."/>
            <person name="Carmel L."/>
            <person name="Casola C."/>
            <person name="Choi J.H."/>
            <person name="Detter J.C."/>
            <person name="Dong Q."/>
            <person name="Dusheyko S."/>
            <person name="Eads B.D."/>
            <person name="Frohlich T."/>
            <person name="Geiler-Samerotte K.A."/>
            <person name="Gerlach D."/>
            <person name="Hatcher P."/>
            <person name="Jogdeo S."/>
            <person name="Krijgsveld J."/>
            <person name="Kriventseva E.V."/>
            <person name="Kultz D."/>
            <person name="Laforsch C."/>
            <person name="Lindquist E."/>
            <person name="Lopez J."/>
            <person name="Manak J.R."/>
            <person name="Muller J."/>
            <person name="Pangilinan J."/>
            <person name="Patwardhan R.P."/>
            <person name="Pitluck S."/>
            <person name="Pritham E.J."/>
            <person name="Rechtsteiner A."/>
            <person name="Rho M."/>
            <person name="Rogozin I.B."/>
            <person name="Sakarya O."/>
            <person name="Salamov A."/>
            <person name="Schaack S."/>
            <person name="Shapiro H."/>
            <person name="Shiga Y."/>
            <person name="Skalitzky C."/>
            <person name="Smith Z."/>
            <person name="Souvorov A."/>
            <person name="Sung W."/>
            <person name="Tang Z."/>
            <person name="Tsuchiya D."/>
            <person name="Tu H."/>
            <person name="Vos H."/>
            <person name="Wang M."/>
            <person name="Wolf Y.I."/>
            <person name="Yamagata H."/>
            <person name="Yamada T."/>
            <person name="Ye Y."/>
            <person name="Shaw J.R."/>
            <person name="Andrews J."/>
            <person name="Crease T.J."/>
            <person name="Tang H."/>
            <person name="Lucas S.M."/>
            <person name="Robertson H.M."/>
            <person name="Bork P."/>
            <person name="Koonin E.V."/>
            <person name="Zdobnov E.M."/>
            <person name="Grigoriev I.V."/>
            <person name="Lynch M."/>
            <person name="Boore J.L."/>
        </authorList>
    </citation>
    <scope>NUCLEOTIDE SEQUENCE [LARGE SCALE GENOMIC DNA]</scope>
</reference>
<evidence type="ECO:0000256" key="3">
    <source>
        <dbReference type="ARBA" id="ARBA00022833"/>
    </source>
</evidence>
<proteinExistence type="predicted"/>
<keyword evidence="5" id="KW-0238">DNA-binding</keyword>
<keyword evidence="7" id="KW-0539">Nucleus</keyword>
<feature type="domain" description="MYND-type" evidence="9">
    <location>
        <begin position="982"/>
        <end position="1020"/>
    </location>
</feature>
<dbReference type="KEGG" id="dpx:DAPPUDRAFT_101078"/>
<evidence type="ECO:0000259" key="9">
    <source>
        <dbReference type="PROSITE" id="PS50865"/>
    </source>
</evidence>
<evidence type="ECO:0000256" key="6">
    <source>
        <dbReference type="ARBA" id="ARBA00023163"/>
    </source>
</evidence>
<dbReference type="EMBL" id="GL732539">
    <property type="protein sequence ID" value="EFX82902.1"/>
    <property type="molecule type" value="Genomic_DNA"/>
</dbReference>
<gene>
    <name evidence="10" type="ORF">DAPPUDRAFT_101078</name>
</gene>
<evidence type="ECO:0000256" key="5">
    <source>
        <dbReference type="ARBA" id="ARBA00023125"/>
    </source>
</evidence>
<dbReference type="Pfam" id="PF14737">
    <property type="entry name" value="DUF4470"/>
    <property type="match status" value="1"/>
</dbReference>
<dbReference type="GO" id="GO:0003677">
    <property type="term" value="F:DNA binding"/>
    <property type="evidence" value="ECO:0007669"/>
    <property type="project" value="UniProtKB-KW"/>
</dbReference>
<keyword evidence="4" id="KW-0805">Transcription regulation</keyword>
<evidence type="ECO:0000313" key="10">
    <source>
        <dbReference type="EMBL" id="EFX82902.1"/>
    </source>
</evidence>
<keyword evidence="2 8" id="KW-0863">Zinc-finger</keyword>
<dbReference type="InterPro" id="IPR002893">
    <property type="entry name" value="Znf_MYND"/>
</dbReference>
<dbReference type="GO" id="GO:0005634">
    <property type="term" value="C:nucleus"/>
    <property type="evidence" value="ECO:0000318"/>
    <property type="project" value="GO_Central"/>
</dbReference>
<keyword evidence="3" id="KW-0862">Zinc</keyword>
<dbReference type="PANTHER" id="PTHR10237">
    <property type="entry name" value="DEFORMED EPIDERMAL AUTOREGULATORY FACTOR 1 HOMOLOG SUPPRESSIN"/>
    <property type="match status" value="1"/>
</dbReference>
<sequence length="1024" mass="117628">MISPTRCQRMKNFPLYIPYGNFRVRNVLKDFRDQSFGEKTTNSKTAQVLFLGTGEDMRKTLLATTAEHVNNFHFHLNDNCPSIVARNIMMLKILSAQDFDPNKEQDFSFLWDVWYNTEWPEITRKQFLIVLNDLLDGKLPENVTVPDPNHYKSLKKIWKVWYTISSRNQSKSEMLLCKTKMKRSELFITSHETTIVPPRNSDEKITHVKAFSRAVNEITKYLMKRNAIGDLEDSLGRIIEQEFQAFYERGSCRLQNELETVCINSSFLNPDTEQWQVDYASCPFLGYLPLSQDQELITSVKDKILLPTCQKILKDTVNSFRSRIADIQVFFHLEDALEFCFTNANKFDVIDCSSADRIGLANILNAASGRLSNNPGAVLFTTSQDWDTFAPTVELYVEHVLCCPLRMIPTIYGLKLNDYVELGSRYPPSWYYAVPSNLSWQKAIHFFQNIVMSPSSSLTEFLNKLAQKCFVSERFPKPSQVLSYQMAVLERHHYSPLTFHYIVSYMNQRLGGDHWIKDAHLLEIPALFNITRPSHFIHGIDLKCSSITCSGSTEYYVIDNFSLEIKEKSEKIVATFLIASAHNLPEAYCVYVIDSMHHCPLLNFGSLKSMHTEKFHLPHPFSRPTPSPVVVPCPGASVMKVNSCIESEDEFKLKIIFDCNEIVSGLTLSTDQVLPCKSAHQVTISLKQPSKRNSLTLSFPYPILVDEISAILHSTDRFIELVLKKGWWEPWPVEFQSNEEWKWNVDSLKPWESHASRSISKFDCTALDFHLKLQFNFDFKLNDPGNKSSVMEPSHWNLRAEQLNEKEALQNLRRRFKSLLLDPTTEDLKYFVIQTTGSSTTDWCIMVLIHKPLLTSPLGSPVLLLTVLDKQMANILKKQGKLNEETYTKERSRAVKSMSGKLGKIFSVEPYELLLWNLILRLNSTKIVPGSEQTRLLPSGMNNSWLFATFMSPLYVDAPVNLKDFNAQFSTNDSTSANEKCCGACKKVPQFPKRCSRCRSIVYCSVECQRSNWPQHKLLCNRKK</sequence>
<dbReference type="SUPFAM" id="SSF144232">
    <property type="entry name" value="HIT/MYND zinc finger-like"/>
    <property type="match status" value="1"/>
</dbReference>
<evidence type="ECO:0000256" key="4">
    <source>
        <dbReference type="ARBA" id="ARBA00023015"/>
    </source>
</evidence>
<dbReference type="InterPro" id="IPR027974">
    <property type="entry name" value="DUF4470"/>
</dbReference>
<dbReference type="HOGENOM" id="CLU_007156_0_0_1"/>
<dbReference type="GO" id="GO:0000981">
    <property type="term" value="F:DNA-binding transcription factor activity, RNA polymerase II-specific"/>
    <property type="evidence" value="ECO:0000318"/>
    <property type="project" value="GO_Central"/>
</dbReference>
<dbReference type="PROSITE" id="PS50865">
    <property type="entry name" value="ZF_MYND_2"/>
    <property type="match status" value="1"/>
</dbReference>
<dbReference type="AlphaFoldDB" id="E9GC92"/>
<evidence type="ECO:0000313" key="11">
    <source>
        <dbReference type="Proteomes" id="UP000000305"/>
    </source>
</evidence>
<evidence type="ECO:0000256" key="1">
    <source>
        <dbReference type="ARBA" id="ARBA00022723"/>
    </source>
</evidence>
<keyword evidence="6" id="KW-0804">Transcription</keyword>
<dbReference type="OrthoDB" id="5958408at2759"/>
<evidence type="ECO:0000256" key="2">
    <source>
        <dbReference type="ARBA" id="ARBA00022771"/>
    </source>
</evidence>
<evidence type="ECO:0000256" key="8">
    <source>
        <dbReference type="PROSITE-ProRule" id="PRU00134"/>
    </source>
</evidence>
<dbReference type="PhylomeDB" id="E9GC92"/>
<dbReference type="GO" id="GO:0006357">
    <property type="term" value="P:regulation of transcription by RNA polymerase II"/>
    <property type="evidence" value="ECO:0000318"/>
    <property type="project" value="GO_Central"/>
</dbReference>
<keyword evidence="1" id="KW-0479">Metal-binding</keyword>
<dbReference type="PANTHER" id="PTHR10237:SF1">
    <property type="entry name" value="DEFORMED EPIDERMAL AUTOREGULATORY FACTOR 1 HOMOLOG"/>
    <property type="match status" value="1"/>
</dbReference>
<name>E9GC92_DAPPU</name>
<dbReference type="InParanoid" id="E9GC92"/>
<accession>E9GC92</accession>
<organism evidence="10 11">
    <name type="scientific">Daphnia pulex</name>
    <name type="common">Water flea</name>
    <dbReference type="NCBI Taxonomy" id="6669"/>
    <lineage>
        <taxon>Eukaryota</taxon>
        <taxon>Metazoa</taxon>
        <taxon>Ecdysozoa</taxon>
        <taxon>Arthropoda</taxon>
        <taxon>Crustacea</taxon>
        <taxon>Branchiopoda</taxon>
        <taxon>Diplostraca</taxon>
        <taxon>Cladocera</taxon>
        <taxon>Anomopoda</taxon>
        <taxon>Daphniidae</taxon>
        <taxon>Daphnia</taxon>
    </lineage>
</organism>
<protein>
    <recommendedName>
        <fullName evidence="9">MYND-type domain-containing protein</fullName>
    </recommendedName>
</protein>
<keyword evidence="11" id="KW-1185">Reference proteome</keyword>
<dbReference type="Proteomes" id="UP000000305">
    <property type="component" value="Unassembled WGS sequence"/>
</dbReference>
<dbReference type="GO" id="GO:0008270">
    <property type="term" value="F:zinc ion binding"/>
    <property type="evidence" value="ECO:0007669"/>
    <property type="project" value="UniProtKB-KW"/>
</dbReference>
<dbReference type="Pfam" id="PF01753">
    <property type="entry name" value="zf-MYND"/>
    <property type="match status" value="1"/>
</dbReference>